<dbReference type="GO" id="GO:0009294">
    <property type="term" value="P:DNA-mediated transformation"/>
    <property type="evidence" value="ECO:0007669"/>
    <property type="project" value="InterPro"/>
</dbReference>
<comment type="similarity">
    <text evidence="1">Belongs to the DprA/Smf family.</text>
</comment>
<dbReference type="PANTHER" id="PTHR43022:SF1">
    <property type="entry name" value="PROTEIN SMF"/>
    <property type="match status" value="1"/>
</dbReference>
<dbReference type="EMBL" id="AXZF01000005">
    <property type="protein sequence ID" value="ERT69904.1"/>
    <property type="molecule type" value="Genomic_DNA"/>
</dbReference>
<organism evidence="3 4">
    <name type="scientific">Cetobacterium somerae ATCC BAA-474</name>
    <dbReference type="NCBI Taxonomy" id="1319815"/>
    <lineage>
        <taxon>Bacteria</taxon>
        <taxon>Fusobacteriati</taxon>
        <taxon>Fusobacteriota</taxon>
        <taxon>Fusobacteriia</taxon>
        <taxon>Fusobacteriales</taxon>
        <taxon>Fusobacteriaceae</taxon>
        <taxon>Cetobacterium</taxon>
    </lineage>
</organism>
<dbReference type="Pfam" id="PF02481">
    <property type="entry name" value="DNA_processg_A"/>
    <property type="match status" value="1"/>
</dbReference>
<dbReference type="InterPro" id="IPR003488">
    <property type="entry name" value="DprA"/>
</dbReference>
<dbReference type="STRING" id="1319815.HMPREF0202_00107"/>
<name>U7VFJ5_9FUSO</name>
<dbReference type="RefSeq" id="WP_023049656.1">
    <property type="nucleotide sequence ID" value="NZ_CP173062.2"/>
</dbReference>
<dbReference type="SUPFAM" id="SSF102405">
    <property type="entry name" value="MCP/YpsA-like"/>
    <property type="match status" value="1"/>
</dbReference>
<dbReference type="Proteomes" id="UP000017081">
    <property type="component" value="Unassembled WGS sequence"/>
</dbReference>
<evidence type="ECO:0000259" key="2">
    <source>
        <dbReference type="Pfam" id="PF02481"/>
    </source>
</evidence>
<dbReference type="AlphaFoldDB" id="U7VFJ5"/>
<evidence type="ECO:0000313" key="3">
    <source>
        <dbReference type="EMBL" id="ERT69904.1"/>
    </source>
</evidence>
<sequence>MYSKDDMILWSMIGSMVINVGKIDILAFSPEYLFRIFKKSSELGINILNGNYNEALEVINILKDGAEKEKIKIFFSDFKMLKNLRKQIEEEKKIMDKDNIKFITYFCSNYPQRLRLCKIPPFVLYYKGEEINASSLNNSICIVGTRKPEGRNIEEFTEEVIKNMRRELKYNISGLAIGCDFIGHKITLKYNIKNIAILGQGLGSEIYPKEHLSLANEILDNGGTILSEIPPSLKVRGIYLLQRNRIQAYLTEELLILETGKKGGTITTLKVAFSEKKRVYIRNIKINQTIFNMKNISKVTFISSYSDINLIKILTSKPNTLFTFEFS</sequence>
<dbReference type="InterPro" id="IPR057666">
    <property type="entry name" value="DrpA_SLOG"/>
</dbReference>
<protein>
    <recommendedName>
        <fullName evidence="2">Smf/DprA SLOG domain-containing protein</fullName>
    </recommendedName>
</protein>
<dbReference type="HOGENOM" id="CLU_029601_3_2_0"/>
<feature type="domain" description="Smf/DprA SLOG" evidence="2">
    <location>
        <begin position="101"/>
        <end position="289"/>
    </location>
</feature>
<evidence type="ECO:0000256" key="1">
    <source>
        <dbReference type="ARBA" id="ARBA00006525"/>
    </source>
</evidence>
<dbReference type="eggNOG" id="COG0758">
    <property type="taxonomic scope" value="Bacteria"/>
</dbReference>
<dbReference type="PANTHER" id="PTHR43022">
    <property type="entry name" value="PROTEIN SMF"/>
    <property type="match status" value="1"/>
</dbReference>
<accession>U7VFJ5</accession>
<keyword evidence="4" id="KW-1185">Reference proteome</keyword>
<comment type="caution">
    <text evidence="3">The sequence shown here is derived from an EMBL/GenBank/DDBJ whole genome shotgun (WGS) entry which is preliminary data.</text>
</comment>
<reference evidence="3 4" key="1">
    <citation type="submission" date="2013-08" db="EMBL/GenBank/DDBJ databases">
        <authorList>
            <person name="Weinstock G."/>
            <person name="Sodergren E."/>
            <person name="Wylie T."/>
            <person name="Fulton L."/>
            <person name="Fulton R."/>
            <person name="Fronick C."/>
            <person name="O'Laughlin M."/>
            <person name="Godfrey J."/>
            <person name="Miner T."/>
            <person name="Herter B."/>
            <person name="Appelbaum E."/>
            <person name="Cordes M."/>
            <person name="Lek S."/>
            <person name="Wollam A."/>
            <person name="Pepin K.H."/>
            <person name="Palsikar V.B."/>
            <person name="Mitreva M."/>
            <person name="Wilson R.K."/>
        </authorList>
    </citation>
    <scope>NUCLEOTIDE SEQUENCE [LARGE SCALE GENOMIC DNA]</scope>
    <source>
        <strain evidence="3 4">ATCC BAA-474</strain>
    </source>
</reference>
<gene>
    <name evidence="3" type="ORF">HMPREF0202_00107</name>
</gene>
<dbReference type="Gene3D" id="3.40.50.450">
    <property type="match status" value="1"/>
</dbReference>
<evidence type="ECO:0000313" key="4">
    <source>
        <dbReference type="Proteomes" id="UP000017081"/>
    </source>
</evidence>
<proteinExistence type="inferred from homology"/>